<dbReference type="Pfam" id="PF03544">
    <property type="entry name" value="TonB_C"/>
    <property type="match status" value="1"/>
</dbReference>
<keyword evidence="2" id="KW-0812">Transmembrane</keyword>
<dbReference type="Pfam" id="PF07715">
    <property type="entry name" value="Plug"/>
    <property type="match status" value="1"/>
</dbReference>
<dbReference type="Gene3D" id="2.170.130.10">
    <property type="entry name" value="TonB-dependent receptor, plug domain"/>
    <property type="match status" value="2"/>
</dbReference>
<feature type="transmembrane region" description="Helical" evidence="2">
    <location>
        <begin position="37"/>
        <end position="57"/>
    </location>
</feature>
<evidence type="ECO:0000313" key="7">
    <source>
        <dbReference type="Proteomes" id="UP000266118"/>
    </source>
</evidence>
<keyword evidence="2" id="KW-0472">Membrane</keyword>
<evidence type="ECO:0000259" key="5">
    <source>
        <dbReference type="Pfam" id="PF07715"/>
    </source>
</evidence>
<evidence type="ECO:0008006" key="8">
    <source>
        <dbReference type="Google" id="ProtNLM"/>
    </source>
</evidence>
<proteinExistence type="predicted"/>
<protein>
    <recommendedName>
        <fullName evidence="8">M56 family peptidase</fullName>
    </recommendedName>
</protein>
<feature type="transmembrane region" description="Helical" evidence="2">
    <location>
        <begin position="6"/>
        <end position="25"/>
    </location>
</feature>
<gene>
    <name evidence="6" type="ORF">D6B99_00570</name>
</gene>
<reference evidence="6 7" key="1">
    <citation type="submission" date="2018-09" db="EMBL/GenBank/DDBJ databases">
        <title>Arachidicoccus sp. nov., a bacterium isolated from soil.</title>
        <authorList>
            <person name="Weon H.-Y."/>
            <person name="Kwon S.-W."/>
            <person name="Lee S.A."/>
        </authorList>
    </citation>
    <scope>NUCLEOTIDE SEQUENCE [LARGE SCALE GENOMIC DNA]</scope>
    <source>
        <strain evidence="6 7">KIS59-12</strain>
    </source>
</reference>
<dbReference type="InterPro" id="IPR037682">
    <property type="entry name" value="TonB_C"/>
</dbReference>
<dbReference type="KEGG" id="ark:D6B99_00570"/>
<name>A0A386HLJ1_9BACT</name>
<evidence type="ECO:0000256" key="2">
    <source>
        <dbReference type="SAM" id="Phobius"/>
    </source>
</evidence>
<dbReference type="InterPro" id="IPR012910">
    <property type="entry name" value="Plug_dom"/>
</dbReference>
<feature type="transmembrane region" description="Helical" evidence="2">
    <location>
        <begin position="95"/>
        <end position="119"/>
    </location>
</feature>
<dbReference type="GO" id="GO:0055085">
    <property type="term" value="P:transmembrane transport"/>
    <property type="evidence" value="ECO:0007669"/>
    <property type="project" value="InterPro"/>
</dbReference>
<feature type="domain" description="Peptidase M56" evidence="4">
    <location>
        <begin position="164"/>
        <end position="259"/>
    </location>
</feature>
<feature type="coiled-coil region" evidence="1">
    <location>
        <begin position="288"/>
        <end position="315"/>
    </location>
</feature>
<sequence>MHNIVLYLIKVAVCSGIFFAYYLLALRNKSFHPYNRFYLLVSAGLSFLLPLLHLNMFDVRSNNEKMLAMMRLMYGGNLPDVVVGTTSPTIDWQQVLLYASLIVTTALLVLILIRIIRIYQLKKAFPRQRIERIDFINTDIETAPFSFMKNMFWRNDIELNDAIGEQIYRHEMAHIEQKHSWDKLFFQILRAIFWMNPFYYFMQKELLLIHEFIADEKAVANRDGEAFAQMLLRTQLGKFNFEPAHPLFYSTIKKRLMMITNSQKPKYSYLRRLMVLPLLGCVTFAFAFRAHKIELKNKENTMESLINTIQQQKDTTPVATFRFTPLNEKASDQSVMHDKKLVQNDSSLRSPILKLSVDDRQPLYVIDGVPAKDKNALSLIPANAINSINVIKDRAATAIYGNRARNGIVFVTTKGESKKQNTVMFVDSKKEGNSNDSFTITADKIVVTNLPHKENTPLVFVDGMKKNFDIINSIKPTAIASINVLKDEKAIEKYGAEGKNGVIEITTKNGNQNVIMNYNIGPLPKHREIAFTSVQVRPTFPGGPEAWSKYIEHNLNSQLLALNGAPSGKYTVIVSYLISKDGSTSEIKAISAPNPDYGASGEAVRVIKASGKWNPAIQNGRQVTYRQTQRIVFNVIGDVKISNR</sequence>
<evidence type="ECO:0000259" key="4">
    <source>
        <dbReference type="Pfam" id="PF05569"/>
    </source>
</evidence>
<feature type="transmembrane region" description="Helical" evidence="2">
    <location>
        <begin position="269"/>
        <end position="288"/>
    </location>
</feature>
<feature type="domain" description="TonB C-terminal" evidence="3">
    <location>
        <begin position="571"/>
        <end position="634"/>
    </location>
</feature>
<accession>A0A386HLJ1</accession>
<dbReference type="PANTHER" id="PTHR34978:SF3">
    <property type="entry name" value="SLR0241 PROTEIN"/>
    <property type="match status" value="1"/>
</dbReference>
<dbReference type="Proteomes" id="UP000266118">
    <property type="component" value="Chromosome"/>
</dbReference>
<dbReference type="EMBL" id="CP032489">
    <property type="protein sequence ID" value="AYD46244.1"/>
    <property type="molecule type" value="Genomic_DNA"/>
</dbReference>
<keyword evidence="2" id="KW-1133">Transmembrane helix</keyword>
<evidence type="ECO:0000259" key="3">
    <source>
        <dbReference type="Pfam" id="PF03544"/>
    </source>
</evidence>
<keyword evidence="1" id="KW-0175">Coiled coil</keyword>
<dbReference type="Gene3D" id="3.30.1150.10">
    <property type="match status" value="1"/>
</dbReference>
<feature type="domain" description="TonB-dependent receptor plug" evidence="5">
    <location>
        <begin position="358"/>
        <end position="408"/>
    </location>
</feature>
<organism evidence="6 7">
    <name type="scientific">Arachidicoccus soli</name>
    <dbReference type="NCBI Taxonomy" id="2341117"/>
    <lineage>
        <taxon>Bacteria</taxon>
        <taxon>Pseudomonadati</taxon>
        <taxon>Bacteroidota</taxon>
        <taxon>Chitinophagia</taxon>
        <taxon>Chitinophagales</taxon>
        <taxon>Chitinophagaceae</taxon>
        <taxon>Arachidicoccus</taxon>
    </lineage>
</organism>
<keyword evidence="7" id="KW-1185">Reference proteome</keyword>
<dbReference type="RefSeq" id="WP_119984070.1">
    <property type="nucleotide sequence ID" value="NZ_CP032489.1"/>
</dbReference>
<dbReference type="OrthoDB" id="9814002at2"/>
<dbReference type="InterPro" id="IPR037066">
    <property type="entry name" value="Plug_dom_sf"/>
</dbReference>
<dbReference type="PANTHER" id="PTHR34978">
    <property type="entry name" value="POSSIBLE SENSOR-TRANSDUCER PROTEIN BLAR"/>
    <property type="match status" value="1"/>
</dbReference>
<dbReference type="SUPFAM" id="SSF56935">
    <property type="entry name" value="Porins"/>
    <property type="match status" value="2"/>
</dbReference>
<evidence type="ECO:0000256" key="1">
    <source>
        <dbReference type="SAM" id="Coils"/>
    </source>
</evidence>
<dbReference type="Pfam" id="PF05569">
    <property type="entry name" value="Peptidase_M56"/>
    <property type="match status" value="1"/>
</dbReference>
<evidence type="ECO:0000313" key="6">
    <source>
        <dbReference type="EMBL" id="AYD46244.1"/>
    </source>
</evidence>
<dbReference type="InterPro" id="IPR008756">
    <property type="entry name" value="Peptidase_M56"/>
</dbReference>
<dbReference type="InterPro" id="IPR052173">
    <property type="entry name" value="Beta-lactam_resp_regulator"/>
</dbReference>
<dbReference type="AlphaFoldDB" id="A0A386HLJ1"/>